<dbReference type="EMBL" id="OX465082">
    <property type="protein sequence ID" value="CAI9289862.1"/>
    <property type="molecule type" value="Genomic_DNA"/>
</dbReference>
<reference evidence="3" key="1">
    <citation type="submission" date="2023-04" db="EMBL/GenBank/DDBJ databases">
        <authorList>
            <person name="Vijverberg K."/>
            <person name="Xiong W."/>
            <person name="Schranz E."/>
        </authorList>
    </citation>
    <scope>NUCLEOTIDE SEQUENCE</scope>
</reference>
<evidence type="ECO:0000313" key="3">
    <source>
        <dbReference type="EMBL" id="CAI9289862.1"/>
    </source>
</evidence>
<gene>
    <name evidence="3" type="ORF">LSALG_LOCUS29082</name>
</gene>
<accession>A0AA35ZD96</accession>
<sequence length="127" mass="14571">MTSESSTMCNEGIGFVSFGEVEELKDEGCVREEWKMKMKNVVSTAVVCGGRRRSRVTGLELPPPISSIGRSGKPWVWLEAFRQDGRFILKEVVIPGQEFLYVCREDGRLKLKIVQCHDLKRDEEYRD</sequence>
<dbReference type="AlphaFoldDB" id="A0AA35ZD96"/>
<evidence type="ECO:0000313" key="4">
    <source>
        <dbReference type="Proteomes" id="UP001177003"/>
    </source>
</evidence>
<dbReference type="PANTHER" id="PTHR33155:SF9">
    <property type="entry name" value="FANTASTIC FOUR-LIKE PROTEIN (DUF3049)"/>
    <property type="match status" value="1"/>
</dbReference>
<protein>
    <recommendedName>
        <fullName evidence="2">FAF domain-containing protein</fullName>
    </recommendedName>
</protein>
<proteinExistence type="inferred from homology"/>
<dbReference type="Proteomes" id="UP001177003">
    <property type="component" value="Chromosome 6"/>
</dbReference>
<name>A0AA35ZD96_LACSI</name>
<dbReference type="Pfam" id="PF11250">
    <property type="entry name" value="FAF"/>
    <property type="match status" value="1"/>
</dbReference>
<evidence type="ECO:0000259" key="2">
    <source>
        <dbReference type="Pfam" id="PF11250"/>
    </source>
</evidence>
<keyword evidence="4" id="KW-1185">Reference proteome</keyword>
<evidence type="ECO:0000256" key="1">
    <source>
        <dbReference type="ARBA" id="ARBA00008690"/>
    </source>
</evidence>
<feature type="domain" description="FAF" evidence="2">
    <location>
        <begin position="60"/>
        <end position="112"/>
    </location>
</feature>
<organism evidence="3 4">
    <name type="scientific">Lactuca saligna</name>
    <name type="common">Willowleaf lettuce</name>
    <dbReference type="NCBI Taxonomy" id="75948"/>
    <lineage>
        <taxon>Eukaryota</taxon>
        <taxon>Viridiplantae</taxon>
        <taxon>Streptophyta</taxon>
        <taxon>Embryophyta</taxon>
        <taxon>Tracheophyta</taxon>
        <taxon>Spermatophyta</taxon>
        <taxon>Magnoliopsida</taxon>
        <taxon>eudicotyledons</taxon>
        <taxon>Gunneridae</taxon>
        <taxon>Pentapetalae</taxon>
        <taxon>asterids</taxon>
        <taxon>campanulids</taxon>
        <taxon>Asterales</taxon>
        <taxon>Asteraceae</taxon>
        <taxon>Cichorioideae</taxon>
        <taxon>Cichorieae</taxon>
        <taxon>Lactucinae</taxon>
        <taxon>Lactuca</taxon>
    </lineage>
</organism>
<dbReference type="InterPro" id="IPR046431">
    <property type="entry name" value="FAF_dom"/>
</dbReference>
<dbReference type="InterPro" id="IPR021410">
    <property type="entry name" value="FAF"/>
</dbReference>
<comment type="similarity">
    <text evidence="1">Belongs to the fantastic four family.</text>
</comment>
<dbReference type="PANTHER" id="PTHR33155">
    <property type="entry name" value="FANTASTIC FOUR-LIKE PROTEIN (DUF3049)"/>
    <property type="match status" value="1"/>
</dbReference>